<evidence type="ECO:0000256" key="1">
    <source>
        <dbReference type="SAM" id="Coils"/>
    </source>
</evidence>
<evidence type="ECO:0000313" key="4">
    <source>
        <dbReference type="EMBL" id="GLR18078.1"/>
    </source>
</evidence>
<dbReference type="AlphaFoldDB" id="A0AA37STS5"/>
<dbReference type="InterPro" id="IPR036388">
    <property type="entry name" value="WH-like_DNA-bd_sf"/>
</dbReference>
<dbReference type="Gene3D" id="2.130.10.10">
    <property type="entry name" value="YVTN repeat-like/Quinoprotein amine dehydrogenase"/>
    <property type="match status" value="1"/>
</dbReference>
<keyword evidence="2" id="KW-0472">Membrane</keyword>
<dbReference type="EMBL" id="BSOH01000015">
    <property type="protein sequence ID" value="GLR18078.1"/>
    <property type="molecule type" value="Genomic_DNA"/>
</dbReference>
<sequence>MKAQEIPKIIPFSPVDYNAVNQNWSITEGCDGNIYVANSGGVLVYNGMKWTLIKLPQNRGSRSVFLGKDCKVYASGYETFGRVEENYIPIADTILINTDQEYWNIFGDTSKLFFQSFSEVYEYDYEKLVKVESPGNIMFGKTVDGQFLLPKIESGIYEITNAGGNSVISEVLSENELPEGSKVVGMCEGGIFATQNSGLFRKSVKGFIPIKSELNNLLQKEQINSLIKTMNGYFVIGTILNGVYISEDLMSIKYHINKSNGLSNNTILSLFEDTHGNLWCGLDKGIDLIKLNTDLTYLYDKNGQLGSVFTSIIHNNTLYLGTNQGVYIQNKDGSFQIIDGSQGQVWSLLEIDGDLICGHNRGTYLITRNSFEQISDITGGWCMKAISDNVFLESSYTGLVLFKKVKGEWTSGTRIRNGDILIENFEIVNNTLFGYHPHYGIQRIMLEDNLTEVLESVVIDSITVSDPVFIRTEEGVAVSDDGRKYFINENGVKSEEFPEEAIFKNDDLAIYKYVKAVNEVLSEEQISNIRYNKPQGVRDYFIVGSNDGYIKIPYDYNTSAKDKIELDYLMVNDSMLDVNDHQALKFDPSENDVSFQFRSNFLDPQNILMTYNLEGWDETWYNLPKNGYVKFNNLQDGSYTLRLSNGNEVAKFEIKPHWYESWPGLILYFVLGGLVVYFFNRRQQLHLIKQREKLQKEKEKELESERIKAKNAELENDVIYKNKMLANSTMTLVQKNKMLIDLKATLAKEMKSTSADKRRQVLHLIEKSINSDDDWELFESTFAEVHEDFLEKLKQQHPSITNGELRLAAYIRMDLSSKEIAPLMNISVRSIENKRYRLRKKLGVEDSLKGYLQEI</sequence>
<feature type="transmembrane region" description="Helical" evidence="2">
    <location>
        <begin position="661"/>
        <end position="679"/>
    </location>
</feature>
<keyword evidence="5" id="KW-1185">Reference proteome</keyword>
<keyword evidence="2" id="KW-1133">Transmembrane helix</keyword>
<dbReference type="Proteomes" id="UP001156666">
    <property type="component" value="Unassembled WGS sequence"/>
</dbReference>
<evidence type="ECO:0000259" key="3">
    <source>
        <dbReference type="PROSITE" id="PS00622"/>
    </source>
</evidence>
<dbReference type="InterPro" id="IPR016032">
    <property type="entry name" value="Sig_transdc_resp-reg_C-effctor"/>
</dbReference>
<dbReference type="GO" id="GO:0006355">
    <property type="term" value="P:regulation of DNA-templated transcription"/>
    <property type="evidence" value="ECO:0007669"/>
    <property type="project" value="InterPro"/>
</dbReference>
<organism evidence="4 5">
    <name type="scientific">Portibacter lacus</name>
    <dbReference type="NCBI Taxonomy" id="1099794"/>
    <lineage>
        <taxon>Bacteria</taxon>
        <taxon>Pseudomonadati</taxon>
        <taxon>Bacteroidota</taxon>
        <taxon>Saprospiria</taxon>
        <taxon>Saprospirales</taxon>
        <taxon>Haliscomenobacteraceae</taxon>
        <taxon>Portibacter</taxon>
    </lineage>
</organism>
<dbReference type="SMART" id="SM00421">
    <property type="entry name" value="HTH_LUXR"/>
    <property type="match status" value="1"/>
</dbReference>
<keyword evidence="2" id="KW-0812">Transmembrane</keyword>
<dbReference type="GO" id="GO:0003677">
    <property type="term" value="F:DNA binding"/>
    <property type="evidence" value="ECO:0007669"/>
    <property type="project" value="InterPro"/>
</dbReference>
<dbReference type="Gene3D" id="1.10.10.10">
    <property type="entry name" value="Winged helix-like DNA-binding domain superfamily/Winged helix DNA-binding domain"/>
    <property type="match status" value="1"/>
</dbReference>
<feature type="coiled-coil region" evidence="1">
    <location>
        <begin position="688"/>
        <end position="717"/>
    </location>
</feature>
<dbReference type="SUPFAM" id="SSF46894">
    <property type="entry name" value="C-terminal effector domain of the bipartite response regulators"/>
    <property type="match status" value="1"/>
</dbReference>
<gene>
    <name evidence="4" type="ORF">GCM10007940_26930</name>
</gene>
<dbReference type="InterPro" id="IPR000792">
    <property type="entry name" value="Tscrpt_reg_LuxR_C"/>
</dbReference>
<name>A0AA37STS5_9BACT</name>
<dbReference type="InterPro" id="IPR015943">
    <property type="entry name" value="WD40/YVTN_repeat-like_dom_sf"/>
</dbReference>
<reference evidence="4" key="2">
    <citation type="submission" date="2023-01" db="EMBL/GenBank/DDBJ databases">
        <title>Draft genome sequence of Portibacter lacus strain NBRC 108769.</title>
        <authorList>
            <person name="Sun Q."/>
            <person name="Mori K."/>
        </authorList>
    </citation>
    <scope>NUCLEOTIDE SEQUENCE</scope>
    <source>
        <strain evidence="4">NBRC 108769</strain>
    </source>
</reference>
<dbReference type="InterPro" id="IPR013783">
    <property type="entry name" value="Ig-like_fold"/>
</dbReference>
<keyword evidence="1" id="KW-0175">Coiled coil</keyword>
<accession>A0AA37STS5</accession>
<comment type="caution">
    <text evidence="4">The sequence shown here is derived from an EMBL/GenBank/DDBJ whole genome shotgun (WGS) entry which is preliminary data.</text>
</comment>
<evidence type="ECO:0000313" key="5">
    <source>
        <dbReference type="Proteomes" id="UP001156666"/>
    </source>
</evidence>
<proteinExistence type="predicted"/>
<dbReference type="PROSITE" id="PS00622">
    <property type="entry name" value="HTH_LUXR_1"/>
    <property type="match status" value="1"/>
</dbReference>
<feature type="domain" description="HTH luxR-type" evidence="3">
    <location>
        <begin position="814"/>
        <end position="841"/>
    </location>
</feature>
<dbReference type="RefSeq" id="WP_235294492.1">
    <property type="nucleotide sequence ID" value="NZ_BSOH01000015.1"/>
</dbReference>
<dbReference type="Gene3D" id="2.60.40.10">
    <property type="entry name" value="Immunoglobulins"/>
    <property type="match status" value="1"/>
</dbReference>
<evidence type="ECO:0000256" key="2">
    <source>
        <dbReference type="SAM" id="Phobius"/>
    </source>
</evidence>
<reference evidence="4" key="1">
    <citation type="journal article" date="2014" name="Int. J. Syst. Evol. Microbiol.">
        <title>Complete genome sequence of Corynebacterium casei LMG S-19264T (=DSM 44701T), isolated from a smear-ripened cheese.</title>
        <authorList>
            <consortium name="US DOE Joint Genome Institute (JGI-PGF)"/>
            <person name="Walter F."/>
            <person name="Albersmeier A."/>
            <person name="Kalinowski J."/>
            <person name="Ruckert C."/>
        </authorList>
    </citation>
    <scope>NUCLEOTIDE SEQUENCE</scope>
    <source>
        <strain evidence="4">NBRC 108769</strain>
    </source>
</reference>
<protein>
    <recommendedName>
        <fullName evidence="3">HTH luxR-type domain-containing protein</fullName>
    </recommendedName>
</protein>